<evidence type="ECO:0000256" key="2">
    <source>
        <dbReference type="ARBA" id="ARBA00011738"/>
    </source>
</evidence>
<dbReference type="Pfam" id="PF03018">
    <property type="entry name" value="Dirigent"/>
    <property type="match status" value="1"/>
</dbReference>
<proteinExistence type="inferred from homology"/>
<dbReference type="InterPro" id="IPR044859">
    <property type="entry name" value="Allene_oxi_cyc_Dirigent"/>
</dbReference>
<evidence type="ECO:0000313" key="6">
    <source>
        <dbReference type="EMBL" id="KAJ8767097.1"/>
    </source>
</evidence>
<dbReference type="AlphaFoldDB" id="A0AAV8TJL4"/>
<organism evidence="6 7">
    <name type="scientific">Erythroxylum novogranatense</name>
    <dbReference type="NCBI Taxonomy" id="1862640"/>
    <lineage>
        <taxon>Eukaryota</taxon>
        <taxon>Viridiplantae</taxon>
        <taxon>Streptophyta</taxon>
        <taxon>Embryophyta</taxon>
        <taxon>Tracheophyta</taxon>
        <taxon>Spermatophyta</taxon>
        <taxon>Magnoliopsida</taxon>
        <taxon>eudicotyledons</taxon>
        <taxon>Gunneridae</taxon>
        <taxon>Pentapetalae</taxon>
        <taxon>rosids</taxon>
        <taxon>fabids</taxon>
        <taxon>Malpighiales</taxon>
        <taxon>Erythroxylaceae</taxon>
        <taxon>Erythroxylum</taxon>
    </lineage>
</organism>
<dbReference type="InterPro" id="IPR004265">
    <property type="entry name" value="Dirigent"/>
</dbReference>
<dbReference type="PANTHER" id="PTHR21495">
    <property type="entry name" value="NUCLEOPORIN-RELATED"/>
    <property type="match status" value="1"/>
</dbReference>
<accession>A0AAV8TJL4</accession>
<comment type="subunit">
    <text evidence="2 4">Homodimer.</text>
</comment>
<keyword evidence="7" id="KW-1185">Reference proteome</keyword>
<comment type="similarity">
    <text evidence="1 4">Belongs to the plant dirigent protein family.</text>
</comment>
<dbReference type="GO" id="GO:0009699">
    <property type="term" value="P:phenylpropanoid biosynthetic process"/>
    <property type="evidence" value="ECO:0007669"/>
    <property type="project" value="UniProtKB-ARBA"/>
</dbReference>
<comment type="caution">
    <text evidence="6">The sequence shown here is derived from an EMBL/GenBank/DDBJ whole genome shotgun (WGS) entry which is preliminary data.</text>
</comment>
<evidence type="ECO:0000256" key="4">
    <source>
        <dbReference type="RuleBase" id="RU363099"/>
    </source>
</evidence>
<evidence type="ECO:0000256" key="5">
    <source>
        <dbReference type="SAM" id="MobiDB-lite"/>
    </source>
</evidence>
<evidence type="ECO:0000256" key="3">
    <source>
        <dbReference type="ARBA" id="ARBA00022525"/>
    </source>
</evidence>
<comment type="subcellular location">
    <subcellularLocation>
        <location evidence="4">Secreted</location>
        <location evidence="4">Extracellular space</location>
        <location evidence="4">Apoplast</location>
    </subcellularLocation>
</comment>
<gene>
    <name evidence="6" type="ORF">K2173_012688</name>
</gene>
<protein>
    <recommendedName>
        <fullName evidence="4">Dirigent protein</fullName>
    </recommendedName>
</protein>
<dbReference type="Gene3D" id="2.40.480.10">
    <property type="entry name" value="Allene oxide cyclase-like"/>
    <property type="match status" value="1"/>
</dbReference>
<comment type="function">
    <text evidence="4">Dirigent proteins impart stereoselectivity on the phenoxy radical-coupling reaction, yielding optically active lignans from two molecules of coniferyl alcohol in the biosynthesis of lignans, flavonolignans, and alkaloids and thus plays a central role in plant secondary metabolism.</text>
</comment>
<dbReference type="EMBL" id="JAIWQS010000004">
    <property type="protein sequence ID" value="KAJ8767097.1"/>
    <property type="molecule type" value="Genomic_DNA"/>
</dbReference>
<feature type="region of interest" description="Disordered" evidence="5">
    <location>
        <begin position="189"/>
        <end position="209"/>
    </location>
</feature>
<evidence type="ECO:0000256" key="1">
    <source>
        <dbReference type="ARBA" id="ARBA00010746"/>
    </source>
</evidence>
<sequence>MAQLFLVFLLVCFMAVMSSTQSYAVETWVTRAVSEKDTTHNLQFYFHDTLSGNNPSAVRVAQSTATTKSPTFFGSIMMADDPLTETADPTSKLVGRAQGIYGSASQNDVSLIMAMSLAFTDGIYNGSSLSLFGKNPAMSSPREMPIVGGTGIFRLARGYAIAQTVSANVNGDAIVGYNVTALVDNKSSGVNQNVEDSPSSVTGNSNGNTKTSDANFSDTVCLFLNHISMVVLSVFMVWSSF</sequence>
<keyword evidence="4" id="KW-0732">Signal</keyword>
<feature type="chain" id="PRO_5043094673" description="Dirigent protein" evidence="4">
    <location>
        <begin position="25"/>
        <end position="241"/>
    </location>
</feature>
<keyword evidence="3 4" id="KW-0964">Secreted</keyword>
<evidence type="ECO:0000313" key="7">
    <source>
        <dbReference type="Proteomes" id="UP001159364"/>
    </source>
</evidence>
<keyword evidence="4" id="KW-0052">Apoplast</keyword>
<name>A0AAV8TJL4_9ROSI</name>
<dbReference type="GO" id="GO:0048046">
    <property type="term" value="C:apoplast"/>
    <property type="evidence" value="ECO:0007669"/>
    <property type="project" value="UniProtKB-SubCell"/>
</dbReference>
<reference evidence="6 7" key="1">
    <citation type="submission" date="2021-09" db="EMBL/GenBank/DDBJ databases">
        <title>Genomic insights and catalytic innovation underlie evolution of tropane alkaloids biosynthesis.</title>
        <authorList>
            <person name="Wang Y.-J."/>
            <person name="Tian T."/>
            <person name="Huang J.-P."/>
            <person name="Huang S.-X."/>
        </authorList>
    </citation>
    <scope>NUCLEOTIDE SEQUENCE [LARGE SCALE GENOMIC DNA]</scope>
    <source>
        <strain evidence="6">KIB-2018</strain>
        <tissue evidence="6">Leaf</tissue>
    </source>
</reference>
<dbReference type="Proteomes" id="UP001159364">
    <property type="component" value="Linkage Group LG04"/>
</dbReference>
<feature type="signal peptide" evidence="4">
    <location>
        <begin position="1"/>
        <end position="24"/>
    </location>
</feature>